<evidence type="ECO:0000313" key="3">
    <source>
        <dbReference type="EMBL" id="KFM75059.1"/>
    </source>
</evidence>
<proteinExistence type="predicted"/>
<sequence>MESESDSELDSDFSINGSESDSEVTDFYESLVSESESSDDGFVLLPGRAWAKIVSTSADHAPPCFKFWGTPKVNINFDPSSGVLQYFKYFVNDNLVDLIVSETNRYAEQCQNSPVFRLSKNRKPWILVTKEEILKFLSIVILQGIVKKPDTKMNWSKKHSISTPFFRSIMPCNRFYEIQKFLHFVDNEAFDCNSHPNPKLHKIW</sequence>
<feature type="domain" description="PiggyBac transposable element-derived protein" evidence="2">
    <location>
        <begin position="85"/>
        <end position="191"/>
    </location>
</feature>
<reference evidence="3 4" key="1">
    <citation type="submission" date="2013-11" db="EMBL/GenBank/DDBJ databases">
        <title>Genome sequencing of Stegodyphus mimosarum.</title>
        <authorList>
            <person name="Bechsgaard J."/>
        </authorList>
    </citation>
    <scope>NUCLEOTIDE SEQUENCE [LARGE SCALE GENOMIC DNA]</scope>
</reference>
<evidence type="ECO:0000313" key="4">
    <source>
        <dbReference type="Proteomes" id="UP000054359"/>
    </source>
</evidence>
<evidence type="ECO:0000256" key="1">
    <source>
        <dbReference type="SAM" id="MobiDB-lite"/>
    </source>
</evidence>
<dbReference type="STRING" id="407821.A0A087UCH0"/>
<keyword evidence="4" id="KW-1185">Reference proteome</keyword>
<name>A0A087UCH0_STEMI</name>
<organism evidence="3 4">
    <name type="scientific">Stegodyphus mimosarum</name>
    <name type="common">African social velvet spider</name>
    <dbReference type="NCBI Taxonomy" id="407821"/>
    <lineage>
        <taxon>Eukaryota</taxon>
        <taxon>Metazoa</taxon>
        <taxon>Ecdysozoa</taxon>
        <taxon>Arthropoda</taxon>
        <taxon>Chelicerata</taxon>
        <taxon>Arachnida</taxon>
        <taxon>Araneae</taxon>
        <taxon>Araneomorphae</taxon>
        <taxon>Entelegynae</taxon>
        <taxon>Eresoidea</taxon>
        <taxon>Eresidae</taxon>
        <taxon>Stegodyphus</taxon>
    </lineage>
</organism>
<accession>A0A087UCH0</accession>
<evidence type="ECO:0000259" key="2">
    <source>
        <dbReference type="Pfam" id="PF13843"/>
    </source>
</evidence>
<dbReference type="OrthoDB" id="6432197at2759"/>
<dbReference type="EMBL" id="KK119203">
    <property type="protein sequence ID" value="KFM75059.1"/>
    <property type="molecule type" value="Genomic_DNA"/>
</dbReference>
<dbReference type="PANTHER" id="PTHR46599:SF3">
    <property type="entry name" value="PIGGYBAC TRANSPOSABLE ELEMENT-DERIVED PROTEIN 4"/>
    <property type="match status" value="1"/>
</dbReference>
<feature type="non-terminal residue" evidence="3">
    <location>
        <position position="204"/>
    </location>
</feature>
<feature type="compositionally biased region" description="Acidic residues" evidence="1">
    <location>
        <begin position="1"/>
        <end position="11"/>
    </location>
</feature>
<dbReference type="OMA" id="EIAISQW"/>
<dbReference type="Proteomes" id="UP000054359">
    <property type="component" value="Unassembled WGS sequence"/>
</dbReference>
<dbReference type="PANTHER" id="PTHR46599">
    <property type="entry name" value="PIGGYBAC TRANSPOSABLE ELEMENT-DERIVED PROTEIN 4"/>
    <property type="match status" value="1"/>
</dbReference>
<protein>
    <submittedName>
        <fullName evidence="3">PiggyBac transposable element-derived protein 4</fullName>
    </submittedName>
</protein>
<dbReference type="AlphaFoldDB" id="A0A087UCH0"/>
<dbReference type="InterPro" id="IPR029526">
    <property type="entry name" value="PGBD"/>
</dbReference>
<gene>
    <name evidence="3" type="ORF">X975_02559</name>
</gene>
<feature type="region of interest" description="Disordered" evidence="1">
    <location>
        <begin position="1"/>
        <end position="26"/>
    </location>
</feature>
<dbReference type="Pfam" id="PF13843">
    <property type="entry name" value="DDE_Tnp_1_7"/>
    <property type="match status" value="1"/>
</dbReference>